<dbReference type="Gene3D" id="3.40.640.10">
    <property type="entry name" value="Type I PLP-dependent aspartate aminotransferase-like (Major domain)"/>
    <property type="match status" value="1"/>
</dbReference>
<proteinExistence type="inferred from homology"/>
<dbReference type="InterPro" id="IPR049704">
    <property type="entry name" value="Aminotrans_3_PPA_site"/>
</dbReference>
<dbReference type="GO" id="GO:0008483">
    <property type="term" value="F:transaminase activity"/>
    <property type="evidence" value="ECO:0007669"/>
    <property type="project" value="UniProtKB-KW"/>
</dbReference>
<dbReference type="PANTHER" id="PTHR43713:SF3">
    <property type="entry name" value="GLUTAMATE-1-SEMIALDEHYDE 2,1-AMINOMUTASE 1, CHLOROPLASTIC-RELATED"/>
    <property type="match status" value="1"/>
</dbReference>
<keyword evidence="2 3" id="KW-0663">Pyridoxal phosphate</keyword>
<dbReference type="InterPro" id="IPR015421">
    <property type="entry name" value="PyrdxlP-dep_Trfase_major"/>
</dbReference>
<sequence>MQEHADGCHVTDTDGNTYIDYALGYGPLLLGHTPGPVLDAVRRALDLGLRTGGVTAGEAELAERVAECVPSAEVTTFLSSGTEAVQLALRIARSETARTRVVKFRGHYHGWADSMHVANAPGSDDPTTTGQDPLAAENVILLDWGDLKALNETLDDTIAAVITEPAAVNAGCFEPEPGFLEGLRRATTANGTMLIFDEIITGFRLGLGGAQGRYGVNPDLTVLGKALGAGLPISAVTGSRAAMRPVASGRMLHRGTYNGNPLSVASGNACLKQLANSADVLYPRMEAQVTRLAAGIREAAERLAAPVHVNHVGTCLQVFVSPSPVERLTDTIGLDKEAVLELSGLLVERGVMTLPRGLMYLSVEHTEADIDDTIWAFESALDAFTHGTTN</sequence>
<dbReference type="CDD" id="cd00610">
    <property type="entry name" value="OAT_like"/>
    <property type="match status" value="1"/>
</dbReference>
<dbReference type="EMBL" id="CP099489">
    <property type="protein sequence ID" value="USQ80126.1"/>
    <property type="molecule type" value="Genomic_DNA"/>
</dbReference>
<evidence type="ECO:0000256" key="2">
    <source>
        <dbReference type="ARBA" id="ARBA00022898"/>
    </source>
</evidence>
<gene>
    <name evidence="4" type="ORF">NF556_00225</name>
</gene>
<dbReference type="PANTHER" id="PTHR43713">
    <property type="entry name" value="GLUTAMATE-1-SEMIALDEHYDE 2,1-AMINOMUTASE"/>
    <property type="match status" value="1"/>
</dbReference>
<organism evidence="4 5">
    <name type="scientific">Ornithinimicrobium faecis</name>
    <dbReference type="NCBI Taxonomy" id="2934158"/>
    <lineage>
        <taxon>Bacteria</taxon>
        <taxon>Bacillati</taxon>
        <taxon>Actinomycetota</taxon>
        <taxon>Actinomycetes</taxon>
        <taxon>Micrococcales</taxon>
        <taxon>Ornithinimicrobiaceae</taxon>
        <taxon>Ornithinimicrobium</taxon>
    </lineage>
</organism>
<evidence type="ECO:0000256" key="1">
    <source>
        <dbReference type="ARBA" id="ARBA00001933"/>
    </source>
</evidence>
<dbReference type="InterPro" id="IPR015424">
    <property type="entry name" value="PyrdxlP-dep_Trfase"/>
</dbReference>
<accession>A0ABY4YTM0</accession>
<evidence type="ECO:0000256" key="3">
    <source>
        <dbReference type="RuleBase" id="RU003560"/>
    </source>
</evidence>
<dbReference type="PROSITE" id="PS00600">
    <property type="entry name" value="AA_TRANSFER_CLASS_3"/>
    <property type="match status" value="1"/>
</dbReference>
<dbReference type="Proteomes" id="UP001056455">
    <property type="component" value="Chromosome"/>
</dbReference>
<name>A0ABY4YTM0_9MICO</name>
<evidence type="ECO:0000313" key="4">
    <source>
        <dbReference type="EMBL" id="USQ80126.1"/>
    </source>
</evidence>
<dbReference type="InterPro" id="IPR015422">
    <property type="entry name" value="PyrdxlP-dep_Trfase_small"/>
</dbReference>
<keyword evidence="4" id="KW-0032">Aminotransferase</keyword>
<comment type="cofactor">
    <cofactor evidence="1">
        <name>pyridoxal 5'-phosphate</name>
        <dbReference type="ChEBI" id="CHEBI:597326"/>
    </cofactor>
</comment>
<reference evidence="4" key="1">
    <citation type="submission" date="2022-06" db="EMBL/GenBank/DDBJ databases">
        <title>Ornithinimicrobium HY1793.</title>
        <authorList>
            <person name="Huang Y."/>
        </authorList>
    </citation>
    <scope>NUCLEOTIDE SEQUENCE</scope>
    <source>
        <strain evidence="4">HY1793</strain>
    </source>
</reference>
<dbReference type="SUPFAM" id="SSF53383">
    <property type="entry name" value="PLP-dependent transferases"/>
    <property type="match status" value="1"/>
</dbReference>
<keyword evidence="4" id="KW-0808">Transferase</keyword>
<evidence type="ECO:0000313" key="5">
    <source>
        <dbReference type="Proteomes" id="UP001056455"/>
    </source>
</evidence>
<dbReference type="Gene3D" id="3.90.1150.10">
    <property type="entry name" value="Aspartate Aminotransferase, domain 1"/>
    <property type="match status" value="1"/>
</dbReference>
<dbReference type="InterPro" id="IPR005814">
    <property type="entry name" value="Aminotrans_3"/>
</dbReference>
<dbReference type="Pfam" id="PF00202">
    <property type="entry name" value="Aminotran_3"/>
    <property type="match status" value="1"/>
</dbReference>
<protein>
    <submittedName>
        <fullName evidence="4">Aspartate aminotransferase family protein</fullName>
    </submittedName>
</protein>
<keyword evidence="5" id="KW-1185">Reference proteome</keyword>
<comment type="similarity">
    <text evidence="3">Belongs to the class-III pyridoxal-phosphate-dependent aminotransferase family.</text>
</comment>